<protein>
    <recommendedName>
        <fullName evidence="5">Putative glutamate--cysteine ligase 2</fullName>
        <ecNumber evidence="5">6.3.2.2</ecNumber>
    </recommendedName>
    <alternativeName>
        <fullName evidence="5">Gamma-glutamylcysteine synthetase 2</fullName>
        <shortName evidence="5">GCS 2</shortName>
        <shortName evidence="5">Gamma-GCS 2</shortName>
    </alternativeName>
</protein>
<keyword evidence="2 5" id="KW-0547">Nucleotide-binding</keyword>
<comment type="caution">
    <text evidence="6">The sequence shown here is derived from an EMBL/GenBank/DDBJ whole genome shotgun (WGS) entry which is preliminary data.</text>
</comment>
<dbReference type="NCBIfam" id="NF010042">
    <property type="entry name" value="PRK13517.1-2"/>
    <property type="match status" value="1"/>
</dbReference>
<dbReference type="NCBIfam" id="NF010044">
    <property type="entry name" value="PRK13517.1-4"/>
    <property type="match status" value="1"/>
</dbReference>
<comment type="catalytic activity">
    <reaction evidence="4 5">
        <text>L-cysteine + L-glutamate + ATP = gamma-L-glutamyl-L-cysteine + ADP + phosphate + H(+)</text>
        <dbReference type="Rhea" id="RHEA:13285"/>
        <dbReference type="ChEBI" id="CHEBI:15378"/>
        <dbReference type="ChEBI" id="CHEBI:29985"/>
        <dbReference type="ChEBI" id="CHEBI:30616"/>
        <dbReference type="ChEBI" id="CHEBI:35235"/>
        <dbReference type="ChEBI" id="CHEBI:43474"/>
        <dbReference type="ChEBI" id="CHEBI:58173"/>
        <dbReference type="ChEBI" id="CHEBI:456216"/>
        <dbReference type="EC" id="6.3.2.2"/>
    </reaction>
</comment>
<dbReference type="RefSeq" id="WP_158034280.1">
    <property type="nucleotide sequence ID" value="NZ_ML708621.1"/>
</dbReference>
<comment type="function">
    <text evidence="5">ATP-dependent carboxylate-amine ligase which exhibits weak glutamate--cysteine ligase activity.</text>
</comment>
<evidence type="ECO:0000256" key="2">
    <source>
        <dbReference type="ARBA" id="ARBA00022741"/>
    </source>
</evidence>
<keyword evidence="1 5" id="KW-0436">Ligase</keyword>
<dbReference type="PANTHER" id="PTHR36510:SF1">
    <property type="entry name" value="GLUTAMATE--CYSTEINE LIGASE 2-RELATED"/>
    <property type="match status" value="1"/>
</dbReference>
<dbReference type="GO" id="GO:0004357">
    <property type="term" value="F:glutamate-cysteine ligase activity"/>
    <property type="evidence" value="ECO:0007669"/>
    <property type="project" value="UniProtKB-EC"/>
</dbReference>
<dbReference type="Proteomes" id="UP000325957">
    <property type="component" value="Unassembled WGS sequence"/>
</dbReference>
<keyword evidence="3 5" id="KW-0067">ATP-binding</keyword>
<evidence type="ECO:0000313" key="7">
    <source>
        <dbReference type="Proteomes" id="UP000325957"/>
    </source>
</evidence>
<dbReference type="EMBL" id="SZWF01000015">
    <property type="protein sequence ID" value="KAA9393637.1"/>
    <property type="molecule type" value="Genomic_DNA"/>
</dbReference>
<dbReference type="InterPro" id="IPR014746">
    <property type="entry name" value="Gln_synth/guanido_kin_cat_dom"/>
</dbReference>
<dbReference type="GO" id="GO:0005524">
    <property type="term" value="F:ATP binding"/>
    <property type="evidence" value="ECO:0007669"/>
    <property type="project" value="UniProtKB-KW"/>
</dbReference>
<dbReference type="NCBIfam" id="NF010043">
    <property type="entry name" value="PRK13517.1-3"/>
    <property type="match status" value="1"/>
</dbReference>
<dbReference type="GO" id="GO:0042398">
    <property type="term" value="P:modified amino acid biosynthetic process"/>
    <property type="evidence" value="ECO:0007669"/>
    <property type="project" value="InterPro"/>
</dbReference>
<reference evidence="6 7" key="1">
    <citation type="submission" date="2019-05" db="EMBL/GenBank/DDBJ databases">
        <title>Kocuria coralli sp. nov., a novel actinobacterium isolated from coral reef seawater.</title>
        <authorList>
            <person name="Li J."/>
        </authorList>
    </citation>
    <scope>NUCLEOTIDE SEQUENCE [LARGE SCALE GENOMIC DNA]</scope>
    <source>
        <strain evidence="6 7">SCSIO 13007</strain>
    </source>
</reference>
<comment type="similarity">
    <text evidence="5">Belongs to the glutamate--cysteine ligase type 2 family. YbdK subfamily.</text>
</comment>
<accession>A0A5J5KV98</accession>
<sequence>MHINFAHSSQSSIGLEWEVALVDAQTGALVPRGQEVMKAVHAILPDRAEGPDTGPTLTGEFLENTVEMVTGVCSTVSEATGQLRELLGEIRDIAEPRGLRVFAAGTHPFSRWQEQSVVAKDRYSTVVDRAQYWGRQMVIYGIHVHVGVDSQAKALPVQDRLLAHYPHLLALSANSPYWNSQDTGYASHRALIFQQLPTAGIPYAFRDWAEYEQYLDDLLVTGVVDDISESRLDVRPVPRFGTIEMRFCDAPSSLRDIGAIAALTQCLVEETSRILDDGGQVEQMRPWLVKENKWRAARYGLDAIIIKDNSLEEPLVTDHLAEIVDRLEPIARDLGCSEELSWVNDIIAEGAGYQRQRSVAGAHGGDLREAALDIVERVREG</sequence>
<dbReference type="HAMAP" id="MF_01609">
    <property type="entry name" value="Glu_cys_ligase_2"/>
    <property type="match status" value="1"/>
</dbReference>
<evidence type="ECO:0000313" key="6">
    <source>
        <dbReference type="EMBL" id="KAA9393637.1"/>
    </source>
</evidence>
<dbReference type="EC" id="6.3.2.2" evidence="5"/>
<dbReference type="Pfam" id="PF04107">
    <property type="entry name" value="GCS2"/>
    <property type="match status" value="1"/>
</dbReference>
<evidence type="ECO:0000256" key="1">
    <source>
        <dbReference type="ARBA" id="ARBA00022598"/>
    </source>
</evidence>
<name>A0A5J5KV98_9MICC</name>
<organism evidence="6 7">
    <name type="scientific">Kocuria coralli</name>
    <dbReference type="NCBI Taxonomy" id="1461025"/>
    <lineage>
        <taxon>Bacteria</taxon>
        <taxon>Bacillati</taxon>
        <taxon>Actinomycetota</taxon>
        <taxon>Actinomycetes</taxon>
        <taxon>Micrococcales</taxon>
        <taxon>Micrococcaceae</taxon>
        <taxon>Kocuria</taxon>
    </lineage>
</organism>
<evidence type="ECO:0000256" key="5">
    <source>
        <dbReference type="HAMAP-Rule" id="MF_01609"/>
    </source>
</evidence>
<keyword evidence="7" id="KW-1185">Reference proteome</keyword>
<evidence type="ECO:0000256" key="3">
    <source>
        <dbReference type="ARBA" id="ARBA00022840"/>
    </source>
</evidence>
<dbReference type="NCBIfam" id="TIGR02050">
    <property type="entry name" value="gshA_cyan_rel"/>
    <property type="match status" value="1"/>
</dbReference>
<evidence type="ECO:0000256" key="4">
    <source>
        <dbReference type="ARBA" id="ARBA00048819"/>
    </source>
</evidence>
<dbReference type="OrthoDB" id="9769628at2"/>
<dbReference type="PANTHER" id="PTHR36510">
    <property type="entry name" value="GLUTAMATE--CYSTEINE LIGASE 2-RELATED"/>
    <property type="match status" value="1"/>
</dbReference>
<gene>
    <name evidence="6" type="ORF">FCK90_10615</name>
</gene>
<proteinExistence type="inferred from homology"/>
<dbReference type="InterPro" id="IPR050141">
    <property type="entry name" value="GCL_type2/YbdK_subfam"/>
</dbReference>
<dbReference type="Gene3D" id="3.30.590.20">
    <property type="match status" value="1"/>
</dbReference>
<dbReference type="SUPFAM" id="SSF55931">
    <property type="entry name" value="Glutamine synthetase/guanido kinase"/>
    <property type="match status" value="1"/>
</dbReference>
<dbReference type="InterPro" id="IPR011793">
    <property type="entry name" value="YbdK"/>
</dbReference>
<dbReference type="InterPro" id="IPR006336">
    <property type="entry name" value="GCS2"/>
</dbReference>
<dbReference type="AlphaFoldDB" id="A0A5J5KV98"/>